<name>A0ABQ9EY04_TEGGR</name>
<keyword evidence="6 8" id="KW-1133">Transmembrane helix</keyword>
<evidence type="ECO:0000313" key="11">
    <source>
        <dbReference type="Proteomes" id="UP001217089"/>
    </source>
</evidence>
<keyword evidence="3" id="KW-0050">Antiport</keyword>
<feature type="domain" description="Sodium/calcium exchanger membrane region" evidence="9">
    <location>
        <begin position="96"/>
        <end position="188"/>
    </location>
</feature>
<comment type="caution">
    <text evidence="10">The sequence shown here is derived from an EMBL/GenBank/DDBJ whole genome shotgun (WGS) entry which is preliminary data.</text>
</comment>
<keyword evidence="4" id="KW-0106">Calcium</keyword>
<evidence type="ECO:0000256" key="7">
    <source>
        <dbReference type="ARBA" id="ARBA00023136"/>
    </source>
</evidence>
<comment type="subcellular location">
    <subcellularLocation>
        <location evidence="1">Membrane</location>
        <topology evidence="1">Multi-pass membrane protein</topology>
    </subcellularLocation>
</comment>
<dbReference type="Gene3D" id="1.20.1420.30">
    <property type="entry name" value="NCX, central ion-binding region"/>
    <property type="match status" value="2"/>
</dbReference>
<evidence type="ECO:0000256" key="4">
    <source>
        <dbReference type="ARBA" id="ARBA00022568"/>
    </source>
</evidence>
<accession>A0ABQ9EY04</accession>
<dbReference type="PANTHER" id="PTHR10846">
    <property type="entry name" value="SODIUM/POTASSIUM/CALCIUM EXCHANGER"/>
    <property type="match status" value="1"/>
</dbReference>
<feature type="transmembrane region" description="Helical" evidence="8">
    <location>
        <begin position="136"/>
        <end position="155"/>
    </location>
</feature>
<dbReference type="Proteomes" id="UP001217089">
    <property type="component" value="Unassembled WGS sequence"/>
</dbReference>
<feature type="transmembrane region" description="Helical" evidence="8">
    <location>
        <begin position="403"/>
        <end position="427"/>
    </location>
</feature>
<keyword evidence="4" id="KW-0109">Calcium transport</keyword>
<evidence type="ECO:0000256" key="6">
    <source>
        <dbReference type="ARBA" id="ARBA00022989"/>
    </source>
</evidence>
<keyword evidence="11" id="KW-1185">Reference proteome</keyword>
<evidence type="ECO:0000256" key="3">
    <source>
        <dbReference type="ARBA" id="ARBA00022449"/>
    </source>
</evidence>
<sequence length="571" mass="64131">MFITTGNGNKSIDEKSTKSYVSTSSSTSVVITSAIDTFTTSMVDIMTSNYTNSSIIEHNITIIEPDHICTSPAYHEFPPDAFTNEQRAHGAIVLHFILVIYMFIALAIVCDDYFVASLDKICQKLGFSEDVAGATFMAAGSSAPELFTAIIGVFITKGDVGVGTIVGSAVFNILFVIGLCALLAGEVVVDGTVTWYESLIMLILYAGYIVVMRFNTTLQVFVTNQFEKLSSSAMLQMNGAKKMFQGDYEVFNDDDDDVFVQSDYSASKPCQPDEYAKSTQIKPHFTDFIFRLMMMKNFKPKTRFRSAAFLIVSYKKKMLLDTAYQKRQQFRKMAQKSSVISYTRCIRGWFTLTMEGEDWDFWRKVPSVEDGYLNFLKWGLMYPLHAVLYYTVPDCRKPRWERWFMATFILSIVWIAIFSYIMVWMVTYIGFTFNIPDSVMGITFLAAGTSIPDAMASVLVAREGMGDMAVSNSLGSNVFDILLGLSLPWFLKTGVAYAGTTVHINSHGMIFSIILLFLTVLVLLGTIRYTGWLLTRKLGYFFLSVYAVYLTISVMIECNVFGFVNPPMCET</sequence>
<dbReference type="PRINTS" id="PR01259">
    <property type="entry name" value="NACAEXCHNGR"/>
</dbReference>
<feature type="transmembrane region" description="Helical" evidence="8">
    <location>
        <begin position="193"/>
        <end position="211"/>
    </location>
</feature>
<evidence type="ECO:0000259" key="9">
    <source>
        <dbReference type="Pfam" id="PF01699"/>
    </source>
</evidence>
<dbReference type="EMBL" id="JARBDR010000657">
    <property type="protein sequence ID" value="KAJ8308710.1"/>
    <property type="molecule type" value="Genomic_DNA"/>
</dbReference>
<dbReference type="NCBIfam" id="TIGR00367">
    <property type="entry name" value="calcium/sodium antiporter"/>
    <property type="match status" value="1"/>
</dbReference>
<keyword evidence="7 8" id="KW-0472">Membrane</keyword>
<dbReference type="InterPro" id="IPR004837">
    <property type="entry name" value="NaCa_Exmemb"/>
</dbReference>
<evidence type="ECO:0000313" key="10">
    <source>
        <dbReference type="EMBL" id="KAJ8308710.1"/>
    </source>
</evidence>
<gene>
    <name evidence="10" type="ORF">KUTeg_013584</name>
</gene>
<organism evidence="10 11">
    <name type="scientific">Tegillarca granosa</name>
    <name type="common">Malaysian cockle</name>
    <name type="synonym">Anadara granosa</name>
    <dbReference type="NCBI Taxonomy" id="220873"/>
    <lineage>
        <taxon>Eukaryota</taxon>
        <taxon>Metazoa</taxon>
        <taxon>Spiralia</taxon>
        <taxon>Lophotrochozoa</taxon>
        <taxon>Mollusca</taxon>
        <taxon>Bivalvia</taxon>
        <taxon>Autobranchia</taxon>
        <taxon>Pteriomorphia</taxon>
        <taxon>Arcoida</taxon>
        <taxon>Arcoidea</taxon>
        <taxon>Arcidae</taxon>
        <taxon>Tegillarca</taxon>
    </lineage>
</organism>
<feature type="transmembrane region" description="Helical" evidence="8">
    <location>
        <begin position="92"/>
        <end position="116"/>
    </location>
</feature>
<evidence type="ECO:0000256" key="8">
    <source>
        <dbReference type="SAM" id="Phobius"/>
    </source>
</evidence>
<evidence type="ECO:0000256" key="1">
    <source>
        <dbReference type="ARBA" id="ARBA00004141"/>
    </source>
</evidence>
<feature type="transmembrane region" description="Helical" evidence="8">
    <location>
        <begin position="473"/>
        <end position="490"/>
    </location>
</feature>
<keyword evidence="5 8" id="KW-0812">Transmembrane</keyword>
<dbReference type="InterPro" id="IPR004481">
    <property type="entry name" value="K/Na/Ca-exchanger"/>
</dbReference>
<proteinExistence type="inferred from homology"/>
<evidence type="ECO:0000256" key="2">
    <source>
        <dbReference type="ARBA" id="ARBA00005364"/>
    </source>
</evidence>
<keyword evidence="4" id="KW-0406">Ion transport</keyword>
<feature type="transmembrane region" description="Helical" evidence="8">
    <location>
        <begin position="162"/>
        <end position="187"/>
    </location>
</feature>
<feature type="transmembrane region" description="Helical" evidence="8">
    <location>
        <begin position="539"/>
        <end position="564"/>
    </location>
</feature>
<dbReference type="InterPro" id="IPR004836">
    <property type="entry name" value="Na_Ca_Ex"/>
</dbReference>
<keyword evidence="4" id="KW-0813">Transport</keyword>
<dbReference type="InterPro" id="IPR044880">
    <property type="entry name" value="NCX_ion-bd_dom_sf"/>
</dbReference>
<comment type="similarity">
    <text evidence="2">Belongs to the Ca(2+):cation antiporter (CaCA) (TC 2.A.19) family. SLC24A subfamily.</text>
</comment>
<protein>
    <recommendedName>
        <fullName evidence="9">Sodium/calcium exchanger membrane region domain-containing protein</fullName>
    </recommendedName>
</protein>
<feature type="domain" description="Sodium/calcium exchanger membrane region" evidence="9">
    <location>
        <begin position="404"/>
        <end position="554"/>
    </location>
</feature>
<reference evidence="10 11" key="1">
    <citation type="submission" date="2022-12" db="EMBL/GenBank/DDBJ databases">
        <title>Chromosome-level genome of Tegillarca granosa.</title>
        <authorList>
            <person name="Kim J."/>
        </authorList>
    </citation>
    <scope>NUCLEOTIDE SEQUENCE [LARGE SCALE GENOMIC DNA]</scope>
    <source>
        <strain evidence="10">Teg-2019</strain>
        <tissue evidence="10">Adductor muscle</tissue>
    </source>
</reference>
<evidence type="ECO:0000256" key="5">
    <source>
        <dbReference type="ARBA" id="ARBA00022692"/>
    </source>
</evidence>
<dbReference type="Pfam" id="PF01699">
    <property type="entry name" value="Na_Ca_ex"/>
    <property type="match status" value="2"/>
</dbReference>
<feature type="transmembrane region" description="Helical" evidence="8">
    <location>
        <begin position="439"/>
        <end position="461"/>
    </location>
</feature>
<dbReference type="PANTHER" id="PTHR10846:SF73">
    <property type="entry name" value="SODIUM_CALCIUM EXCHANGER MEMBRANE REGION DOMAIN-CONTAINING PROTEIN"/>
    <property type="match status" value="1"/>
</dbReference>
<feature type="transmembrane region" description="Helical" evidence="8">
    <location>
        <begin position="510"/>
        <end position="527"/>
    </location>
</feature>